<protein>
    <recommendedName>
        <fullName evidence="10">Ion-translocating oxidoreductase complex subunit D</fullName>
        <ecNumber evidence="10">7.-.-.-</ecNumber>
    </recommendedName>
    <alternativeName>
        <fullName evidence="10">Rnf electron transport complex subunit D</fullName>
    </alternativeName>
</protein>
<keyword evidence="8 10" id="KW-1133">Transmembrane helix</keyword>
<reference evidence="11" key="1">
    <citation type="submission" date="2008-06" db="EMBL/GenBank/DDBJ databases">
        <title>Complete sequence of chromosome of Prosthecochloris aestuarii DSM 271.</title>
        <authorList>
            <consortium name="US DOE Joint Genome Institute"/>
            <person name="Lucas S."/>
            <person name="Copeland A."/>
            <person name="Lapidus A."/>
            <person name="Glavina del Rio T."/>
            <person name="Dalin E."/>
            <person name="Tice H."/>
            <person name="Bruce D."/>
            <person name="Goodwin L."/>
            <person name="Pitluck S."/>
            <person name="Schmutz J."/>
            <person name="Larimer F."/>
            <person name="Land M."/>
            <person name="Hauser L."/>
            <person name="Kyrpides N."/>
            <person name="Anderson I."/>
            <person name="Liu Z."/>
            <person name="Li T."/>
            <person name="Zhao F."/>
            <person name="Overmann J."/>
            <person name="Bryant D.A."/>
            <person name="Richardson P."/>
        </authorList>
    </citation>
    <scope>NUCLEOTIDE SEQUENCE [LARGE SCALE GENOMIC DNA]</scope>
    <source>
        <strain evidence="11">DSM 271</strain>
    </source>
</reference>
<gene>
    <name evidence="10" type="primary">rnfD</name>
    <name evidence="11" type="ordered locus">Paes_1311</name>
</gene>
<evidence type="ECO:0000256" key="6">
    <source>
        <dbReference type="ARBA" id="ARBA00022967"/>
    </source>
</evidence>
<organism evidence="11 12">
    <name type="scientific">Prosthecochloris aestuarii (strain DSM 271 / SK 413)</name>
    <dbReference type="NCBI Taxonomy" id="290512"/>
    <lineage>
        <taxon>Bacteria</taxon>
        <taxon>Pseudomonadati</taxon>
        <taxon>Chlorobiota</taxon>
        <taxon>Chlorobiia</taxon>
        <taxon>Chlorobiales</taxon>
        <taxon>Chlorobiaceae</taxon>
        <taxon>Prosthecochloris</taxon>
    </lineage>
</organism>
<dbReference type="AlphaFoldDB" id="B4S8E9"/>
<dbReference type="GO" id="GO:0005886">
    <property type="term" value="C:plasma membrane"/>
    <property type="evidence" value="ECO:0007669"/>
    <property type="project" value="UniProtKB-SubCell"/>
</dbReference>
<dbReference type="GO" id="GO:0055085">
    <property type="term" value="P:transmembrane transport"/>
    <property type="evidence" value="ECO:0007669"/>
    <property type="project" value="InterPro"/>
</dbReference>
<feature type="transmembrane region" description="Helical" evidence="10">
    <location>
        <begin position="126"/>
        <end position="145"/>
    </location>
</feature>
<sequence>MESVNLKISYAPFVRSKDSIEAVMYNVALALAPATVMSVYLFGMNALIVNLVCILSCIAFEWLMDTIRKKPASCLDGSALVTGLLLALNVPSNLPVWMLVVGSFIAIAAAKHVFGGLGHNVFNPALVARVFLLVSFPAAMTSWPVPAPFSFDMNVDMPTAASPLGILKTDGLQALGSFNIMDGFYGTMNGSMGETSAIALLVGAAWLFYKRYITIYIPLTMIGSVFIFTGIFYLIDPTSYASPLFHMVTGGLILGAFFMATDMVTSPLSVRGQILFGLGCGLLTAIIRLWGGYPEGVSFAILIMNGFVPLLDGWDLADRKAKHQKKSETK</sequence>
<proteinExistence type="inferred from homology"/>
<evidence type="ECO:0000256" key="3">
    <source>
        <dbReference type="ARBA" id="ARBA00022630"/>
    </source>
</evidence>
<comment type="function">
    <text evidence="10">Part of a membrane-bound complex that couples electron transfer with translocation of ions across the membrane.</text>
</comment>
<feature type="transmembrane region" description="Helical" evidence="10">
    <location>
        <begin position="23"/>
        <end position="41"/>
    </location>
</feature>
<keyword evidence="1 10" id="KW-0813">Transport</keyword>
<keyword evidence="10" id="KW-0997">Cell inner membrane</keyword>
<dbReference type="GO" id="GO:0022900">
    <property type="term" value="P:electron transport chain"/>
    <property type="evidence" value="ECO:0007669"/>
    <property type="project" value="UniProtKB-UniRule"/>
</dbReference>
<evidence type="ECO:0000256" key="4">
    <source>
        <dbReference type="ARBA" id="ARBA00022643"/>
    </source>
</evidence>
<dbReference type="KEGG" id="paa:Paes_1311"/>
<accession>B4S8E9</accession>
<feature type="transmembrane region" description="Helical" evidence="10">
    <location>
        <begin position="272"/>
        <end position="291"/>
    </location>
</feature>
<dbReference type="PANTHER" id="PTHR30578:SF0">
    <property type="entry name" value="ION-TRANSLOCATING OXIDOREDUCTASE COMPLEX SUBUNIT D"/>
    <property type="match status" value="1"/>
</dbReference>
<keyword evidence="4 10" id="KW-0288">FMN</keyword>
<dbReference type="EMBL" id="CP001108">
    <property type="protein sequence ID" value="ACF46336.1"/>
    <property type="molecule type" value="Genomic_DNA"/>
</dbReference>
<feature type="transmembrane region" description="Helical" evidence="10">
    <location>
        <begin position="47"/>
        <end position="64"/>
    </location>
</feature>
<evidence type="ECO:0000313" key="11">
    <source>
        <dbReference type="EMBL" id="ACF46336.1"/>
    </source>
</evidence>
<evidence type="ECO:0000256" key="10">
    <source>
        <dbReference type="HAMAP-Rule" id="MF_00462"/>
    </source>
</evidence>
<evidence type="ECO:0000256" key="8">
    <source>
        <dbReference type="ARBA" id="ARBA00022989"/>
    </source>
</evidence>
<evidence type="ECO:0000256" key="9">
    <source>
        <dbReference type="ARBA" id="ARBA00023136"/>
    </source>
</evidence>
<keyword evidence="10" id="KW-1003">Cell membrane</keyword>
<comment type="subcellular location">
    <subcellularLocation>
        <location evidence="10">Cell inner membrane</location>
        <topology evidence="10">Multi-pass membrane protein</topology>
    </subcellularLocation>
</comment>
<evidence type="ECO:0000256" key="2">
    <source>
        <dbReference type="ARBA" id="ARBA00022553"/>
    </source>
</evidence>
<dbReference type="Proteomes" id="UP000002725">
    <property type="component" value="Chromosome"/>
</dbReference>
<comment type="subunit">
    <text evidence="10">The complex is composed of six subunits: RnfA, RnfB, RnfC, RnfD, RnfE and RnfG.</text>
</comment>
<dbReference type="InterPro" id="IPR004338">
    <property type="entry name" value="NqrB/RnfD"/>
</dbReference>
<dbReference type="Pfam" id="PF03116">
    <property type="entry name" value="NQR2_RnfD_RnfE"/>
    <property type="match status" value="1"/>
</dbReference>
<dbReference type="RefSeq" id="WP_012505871.1">
    <property type="nucleotide sequence ID" value="NC_011059.1"/>
</dbReference>
<keyword evidence="12" id="KW-1185">Reference proteome</keyword>
<dbReference type="STRING" id="290512.Paes_1311"/>
<feature type="transmembrane region" description="Helical" evidence="10">
    <location>
        <begin position="297"/>
        <end position="317"/>
    </location>
</feature>
<keyword evidence="2 10" id="KW-0597">Phosphoprotein</keyword>
<dbReference type="eggNOG" id="COG4658">
    <property type="taxonomic scope" value="Bacteria"/>
</dbReference>
<keyword evidence="7 10" id="KW-0249">Electron transport</keyword>
<feature type="transmembrane region" description="Helical" evidence="10">
    <location>
        <begin position="96"/>
        <end position="114"/>
    </location>
</feature>
<evidence type="ECO:0000256" key="1">
    <source>
        <dbReference type="ARBA" id="ARBA00022448"/>
    </source>
</evidence>
<evidence type="ECO:0000256" key="5">
    <source>
        <dbReference type="ARBA" id="ARBA00022692"/>
    </source>
</evidence>
<evidence type="ECO:0000313" key="12">
    <source>
        <dbReference type="Proteomes" id="UP000002725"/>
    </source>
</evidence>
<comment type="caution">
    <text evidence="10">Lacks conserved residue(s) required for the propagation of feature annotation.</text>
</comment>
<evidence type="ECO:0000256" key="7">
    <source>
        <dbReference type="ARBA" id="ARBA00022982"/>
    </source>
</evidence>
<keyword evidence="5 10" id="KW-0812">Transmembrane</keyword>
<dbReference type="NCBIfam" id="TIGR01946">
    <property type="entry name" value="rnfD"/>
    <property type="match status" value="1"/>
</dbReference>
<feature type="transmembrane region" description="Helical" evidence="10">
    <location>
        <begin position="241"/>
        <end position="260"/>
    </location>
</feature>
<comment type="similarity">
    <text evidence="10">Belongs to the NqrB/RnfD family.</text>
</comment>
<name>B4S8E9_PROA2</name>
<dbReference type="HOGENOM" id="CLU_042020_1_0_10"/>
<keyword evidence="3 10" id="KW-0285">Flavoprotein</keyword>
<dbReference type="HAMAP" id="MF_00462">
    <property type="entry name" value="RsxD_RnfD"/>
    <property type="match status" value="1"/>
</dbReference>
<feature type="transmembrane region" description="Helical" evidence="10">
    <location>
        <begin position="216"/>
        <end position="235"/>
    </location>
</feature>
<dbReference type="PANTHER" id="PTHR30578">
    <property type="entry name" value="ELECTRON TRANSPORT COMPLEX PROTEIN RNFD"/>
    <property type="match status" value="1"/>
</dbReference>
<keyword evidence="9 10" id="KW-0472">Membrane</keyword>
<keyword evidence="6 10" id="KW-1278">Translocase</keyword>
<feature type="transmembrane region" description="Helical" evidence="10">
    <location>
        <begin position="191"/>
        <end position="209"/>
    </location>
</feature>
<dbReference type="InterPro" id="IPR011303">
    <property type="entry name" value="RnfD_bac"/>
</dbReference>
<comment type="cofactor">
    <cofactor evidence="10">
        <name>FMN</name>
        <dbReference type="ChEBI" id="CHEBI:58210"/>
    </cofactor>
</comment>
<dbReference type="EC" id="7.-.-.-" evidence="10"/>